<keyword evidence="1" id="KW-0812">Transmembrane</keyword>
<evidence type="ECO:0000313" key="2">
    <source>
        <dbReference type="EMBL" id="QWK92184.1"/>
    </source>
</evidence>
<keyword evidence="2" id="KW-0614">Plasmid</keyword>
<keyword evidence="3" id="KW-1185">Reference proteome</keyword>
<dbReference type="KEGG" id="gfu:KM031_17965"/>
<evidence type="ECO:0008006" key="4">
    <source>
        <dbReference type="Google" id="ProtNLM"/>
    </source>
</evidence>
<evidence type="ECO:0000313" key="3">
    <source>
        <dbReference type="Proteomes" id="UP000679352"/>
    </source>
</evidence>
<keyword evidence="1" id="KW-0472">Membrane</keyword>
<feature type="transmembrane region" description="Helical" evidence="1">
    <location>
        <begin position="20"/>
        <end position="40"/>
    </location>
</feature>
<protein>
    <recommendedName>
        <fullName evidence="4">NnrT protein</fullName>
    </recommendedName>
</protein>
<geneLocation type="plasmid" evidence="2 3">
    <name>p1</name>
</geneLocation>
<accession>A0A975P984</accession>
<dbReference type="Proteomes" id="UP000679352">
    <property type="component" value="Plasmid p1"/>
</dbReference>
<feature type="transmembrane region" description="Helical" evidence="1">
    <location>
        <begin position="46"/>
        <end position="67"/>
    </location>
</feature>
<reference evidence="2" key="1">
    <citation type="submission" date="2021-06" db="EMBL/GenBank/DDBJ databases">
        <authorList>
            <person name="Lee C.-S."/>
            <person name="Jin L."/>
        </authorList>
    </citation>
    <scope>NUCLEOTIDE SEQUENCE</scope>
    <source>
        <strain evidence="2">Con5</strain>
        <plasmid evidence="2">p1</plasmid>
    </source>
</reference>
<keyword evidence="1" id="KW-1133">Transmembrane helix</keyword>
<dbReference type="AlphaFoldDB" id="A0A975P984"/>
<evidence type="ECO:0000256" key="1">
    <source>
        <dbReference type="SAM" id="Phobius"/>
    </source>
</evidence>
<name>A0A975P984_9RHOB</name>
<gene>
    <name evidence="2" type="ORF">KM031_17965</name>
</gene>
<sequence>MKPQICQRSAPGWSVWKLAVVLYVFAAAAVAINLFMLGLLMQAVGFSALSPVTALLAAGPLGIPAAWAAGRWARHLLDEASAG</sequence>
<organism evidence="2 3">
    <name type="scientific">Gemmobacter fulvus</name>
    <dbReference type="NCBI Taxonomy" id="2840474"/>
    <lineage>
        <taxon>Bacteria</taxon>
        <taxon>Pseudomonadati</taxon>
        <taxon>Pseudomonadota</taxon>
        <taxon>Alphaproteobacteria</taxon>
        <taxon>Rhodobacterales</taxon>
        <taxon>Paracoccaceae</taxon>
        <taxon>Gemmobacter</taxon>
    </lineage>
</organism>
<dbReference type="EMBL" id="CP076362">
    <property type="protein sequence ID" value="QWK92184.1"/>
    <property type="molecule type" value="Genomic_DNA"/>
</dbReference>
<proteinExistence type="predicted"/>
<dbReference type="RefSeq" id="WP_215505138.1">
    <property type="nucleotide sequence ID" value="NZ_CP076362.1"/>
</dbReference>